<proteinExistence type="predicted"/>
<organism evidence="4 5">
    <name type="scientific">Luteolibacter algae</name>
    <dbReference type="NCBI Taxonomy" id="454151"/>
    <lineage>
        <taxon>Bacteria</taxon>
        <taxon>Pseudomonadati</taxon>
        <taxon>Verrucomicrobiota</taxon>
        <taxon>Verrucomicrobiia</taxon>
        <taxon>Verrucomicrobiales</taxon>
        <taxon>Verrucomicrobiaceae</taxon>
        <taxon>Luteolibacter</taxon>
    </lineage>
</organism>
<dbReference type="Proteomes" id="UP001597375">
    <property type="component" value="Unassembled WGS sequence"/>
</dbReference>
<dbReference type="PANTHER" id="PTHR35889">
    <property type="entry name" value="CYCLOINULO-OLIGOSACCHARIDE FRUCTANOTRANSFERASE-RELATED"/>
    <property type="match status" value="1"/>
</dbReference>
<comment type="caution">
    <text evidence="4">The sequence shown here is derived from an EMBL/GenBank/DDBJ whole genome shotgun (WGS) entry which is preliminary data.</text>
</comment>
<dbReference type="RefSeq" id="WP_386820266.1">
    <property type="nucleotide sequence ID" value="NZ_JBHUIT010000017.1"/>
</dbReference>
<dbReference type="InterPro" id="IPR011444">
    <property type="entry name" value="DUF1549"/>
</dbReference>
<evidence type="ECO:0000256" key="1">
    <source>
        <dbReference type="SAM" id="SignalP"/>
    </source>
</evidence>
<dbReference type="InterPro" id="IPR022655">
    <property type="entry name" value="DUF1553"/>
</dbReference>
<name>A0ABW5D7A9_9BACT</name>
<feature type="domain" description="DUF1549" evidence="2">
    <location>
        <begin position="39"/>
        <end position="224"/>
    </location>
</feature>
<feature type="domain" description="DUF1553" evidence="3">
    <location>
        <begin position="312"/>
        <end position="608"/>
    </location>
</feature>
<evidence type="ECO:0000259" key="2">
    <source>
        <dbReference type="Pfam" id="PF07583"/>
    </source>
</evidence>
<feature type="chain" id="PRO_5047541802" evidence="1">
    <location>
        <begin position="22"/>
        <end position="639"/>
    </location>
</feature>
<gene>
    <name evidence="4" type="ORF">ACFSSA_09840</name>
</gene>
<feature type="signal peptide" evidence="1">
    <location>
        <begin position="1"/>
        <end position="21"/>
    </location>
</feature>
<reference evidence="5" key="1">
    <citation type="journal article" date="2019" name="Int. J. Syst. Evol. Microbiol.">
        <title>The Global Catalogue of Microorganisms (GCM) 10K type strain sequencing project: providing services to taxonomists for standard genome sequencing and annotation.</title>
        <authorList>
            <consortium name="The Broad Institute Genomics Platform"/>
            <consortium name="The Broad Institute Genome Sequencing Center for Infectious Disease"/>
            <person name="Wu L."/>
            <person name="Ma J."/>
        </authorList>
    </citation>
    <scope>NUCLEOTIDE SEQUENCE [LARGE SCALE GENOMIC DNA]</scope>
    <source>
        <strain evidence="5">CGMCC 4.7106</strain>
    </source>
</reference>
<evidence type="ECO:0000313" key="5">
    <source>
        <dbReference type="Proteomes" id="UP001597375"/>
    </source>
</evidence>
<evidence type="ECO:0000259" key="3">
    <source>
        <dbReference type="Pfam" id="PF07587"/>
    </source>
</evidence>
<evidence type="ECO:0000313" key="4">
    <source>
        <dbReference type="EMBL" id="MFD2256978.1"/>
    </source>
</evidence>
<dbReference type="Pfam" id="PF07583">
    <property type="entry name" value="PSCyt2"/>
    <property type="match status" value="1"/>
</dbReference>
<accession>A0ABW5D7A9</accession>
<dbReference type="EMBL" id="JBHUIT010000017">
    <property type="protein sequence ID" value="MFD2256978.1"/>
    <property type="molecule type" value="Genomic_DNA"/>
</dbReference>
<protein>
    <submittedName>
        <fullName evidence="4">DUF1549 domain-containing protein</fullName>
    </submittedName>
</protein>
<sequence length="639" mass="72420">MKSLHCIILSLALAVPLHGQAAKPRPQDNPEFLEKAALKIDFHIASFYRKKKLPVPDVTDDATFLRRAFLVAIGRIPTAEEALAFLEIEDENKRADLVNYLMNSKGYSSHMTNWAFDLLRLRDERTGGQANTEPYREWIRSAMDENMPWDDFVTELLTSSGNGWDPKSAAVGYYTIDKGMPLDNLSNSMRIFTGAHMECAQCHDDPFGETERRDFYHLAAFTNGQDTINERYFKKLWDEIRANNTGGSVEFDVGRLFLDRIYGMSLRGGGEGKIKLPDDYQYRDGDPGELIGAETPFGKTVRMSERKQENNGREQLADWIVNRTGPQFSSVIANRMWKRVMGKGIYEPVDEYIEASDTVYPELVTDIAKLMHELDYDLKAFQHVLLLTKTFQFATNPNPSVVAGGDDFHGRKIERLSAEQIWDSLITLSDGDPDQKPRRSVDNRIHVRYSPVLEGEMDMVQLTDEVLALQSEAEVRKYFNNFMKKLNDSGYSKSNRGKGSDMMSGMAAVTKYGKYDPVRASELPSPAPREHFLYLFGASDRLVVEGATKEPNVGQVLSLMNGYVQKKLVGNSDAHIYKSLEGASSDMEKIRRLYVAILNRPPSEEEMGWMLDEVKNQGEEGFRNIVSALVMSSEFLFLQ</sequence>
<keyword evidence="1" id="KW-0732">Signal</keyword>
<keyword evidence="5" id="KW-1185">Reference proteome</keyword>
<dbReference type="PANTHER" id="PTHR35889:SF3">
    <property type="entry name" value="F-BOX DOMAIN-CONTAINING PROTEIN"/>
    <property type="match status" value="1"/>
</dbReference>
<dbReference type="Pfam" id="PF07587">
    <property type="entry name" value="PSD1"/>
    <property type="match status" value="1"/>
</dbReference>